<sequence>MICWRTMLLVLPSLKVFAILFAVPTIAAIICNFIVVIIIIKLKKKPVSKYLLLSLSISDLLVGMILGPITLTQVLDISLLSNCTAHFIRGYVMVLLVGSSLLTLAMISYDRYLLLTKLSNYNQYMSKKKGFSLIGFSWFFPGLVPIVRTFSMTLYAVLRIINFTFPMIALGSFYFLLTKKVYKREIEFRQNNRICPRNDVIQLNTIYSNEDSSAKLSVNNLNIKNLKKYKHHVKVAKSATLLFTCYFAFIFPLNIWMILEFSNFEYHADSHRIFYLCAIFLMQVNSCINPLIYYVKQRDIKKGFRQIFKFTKVQKSISKKLDMSEAIETSNNDYR</sequence>
<keyword evidence="6 10" id="KW-0472">Membrane</keyword>
<dbReference type="Proteomes" id="UP001652625">
    <property type="component" value="Chromosome 13"/>
</dbReference>
<evidence type="ECO:0000313" key="13">
    <source>
        <dbReference type="RefSeq" id="XP_065671425.1"/>
    </source>
</evidence>
<feature type="transmembrane region" description="Helical" evidence="10">
    <location>
        <begin position="91"/>
        <end position="109"/>
    </location>
</feature>
<keyword evidence="12" id="KW-1185">Reference proteome</keyword>
<evidence type="ECO:0000256" key="1">
    <source>
        <dbReference type="ARBA" id="ARBA00004651"/>
    </source>
</evidence>
<dbReference type="Pfam" id="PF00001">
    <property type="entry name" value="7tm_1"/>
    <property type="match status" value="1"/>
</dbReference>
<dbReference type="InterPro" id="IPR000276">
    <property type="entry name" value="GPCR_Rhodpsn"/>
</dbReference>
<comment type="subcellular location">
    <subcellularLocation>
        <location evidence="1">Cell membrane</location>
        <topology evidence="1">Multi-pass membrane protein</topology>
    </subcellularLocation>
</comment>
<evidence type="ECO:0000256" key="10">
    <source>
        <dbReference type="SAM" id="Phobius"/>
    </source>
</evidence>
<comment type="similarity">
    <text evidence="9">Belongs to the G-protein coupled receptor 1 family.</text>
</comment>
<feature type="transmembrane region" description="Helical" evidence="10">
    <location>
        <begin position="235"/>
        <end position="253"/>
    </location>
</feature>
<evidence type="ECO:0000256" key="6">
    <source>
        <dbReference type="ARBA" id="ARBA00023136"/>
    </source>
</evidence>
<keyword evidence="5 9" id="KW-0297">G-protein coupled receptor</keyword>
<evidence type="ECO:0000256" key="4">
    <source>
        <dbReference type="ARBA" id="ARBA00022989"/>
    </source>
</evidence>
<evidence type="ECO:0000256" key="8">
    <source>
        <dbReference type="ARBA" id="ARBA00023224"/>
    </source>
</evidence>
<feature type="transmembrane region" description="Helical" evidence="10">
    <location>
        <begin position="156"/>
        <end position="177"/>
    </location>
</feature>
<dbReference type="PANTHER" id="PTHR24228">
    <property type="entry name" value="B2 BRADYKININ RECEPTOR/ANGIOTENSIN II RECEPTOR"/>
    <property type="match status" value="1"/>
</dbReference>
<keyword evidence="8 9" id="KW-0807">Transducer</keyword>
<evidence type="ECO:0000259" key="11">
    <source>
        <dbReference type="PROSITE" id="PS50262"/>
    </source>
</evidence>
<evidence type="ECO:0000256" key="3">
    <source>
        <dbReference type="ARBA" id="ARBA00022692"/>
    </source>
</evidence>
<feature type="transmembrane region" description="Helical" evidence="10">
    <location>
        <begin position="130"/>
        <end position="150"/>
    </location>
</feature>
<reference evidence="13" key="1">
    <citation type="submission" date="2025-08" db="UniProtKB">
        <authorList>
            <consortium name="RefSeq"/>
        </authorList>
    </citation>
    <scope>IDENTIFICATION</scope>
</reference>
<evidence type="ECO:0000256" key="9">
    <source>
        <dbReference type="RuleBase" id="RU000688"/>
    </source>
</evidence>
<dbReference type="PRINTS" id="PR00237">
    <property type="entry name" value="GPCRRHODOPSN"/>
</dbReference>
<keyword evidence="4 10" id="KW-1133">Transmembrane helix</keyword>
<name>A0ABM4DAP4_HYDVU</name>
<dbReference type="InterPro" id="IPR017452">
    <property type="entry name" value="GPCR_Rhodpsn_7TM"/>
</dbReference>
<keyword evidence="7 9" id="KW-0675">Receptor</keyword>
<dbReference type="Gene3D" id="1.20.1070.10">
    <property type="entry name" value="Rhodopsin 7-helix transmembrane proteins"/>
    <property type="match status" value="1"/>
</dbReference>
<accession>A0ABM4DAP4</accession>
<evidence type="ECO:0000313" key="12">
    <source>
        <dbReference type="Proteomes" id="UP001652625"/>
    </source>
</evidence>
<feature type="transmembrane region" description="Helical" evidence="10">
    <location>
        <begin position="273"/>
        <end position="295"/>
    </location>
</feature>
<dbReference type="SUPFAM" id="SSF81321">
    <property type="entry name" value="Family A G protein-coupled receptor-like"/>
    <property type="match status" value="1"/>
</dbReference>
<evidence type="ECO:0000256" key="5">
    <source>
        <dbReference type="ARBA" id="ARBA00023040"/>
    </source>
</evidence>
<dbReference type="GeneID" id="124815784"/>
<dbReference type="PANTHER" id="PTHR24228:SF59">
    <property type="entry name" value="NEUROPEPTIDE RECEPTOR 15"/>
    <property type="match status" value="1"/>
</dbReference>
<keyword evidence="2" id="KW-1003">Cell membrane</keyword>
<keyword evidence="3 9" id="KW-0812">Transmembrane</keyword>
<dbReference type="CDD" id="cd00637">
    <property type="entry name" value="7tm_classA_rhodopsin-like"/>
    <property type="match status" value="1"/>
</dbReference>
<dbReference type="RefSeq" id="XP_065671425.1">
    <property type="nucleotide sequence ID" value="XM_065815353.1"/>
</dbReference>
<protein>
    <submittedName>
        <fullName evidence="13">Octopamine receptor beta-1R</fullName>
    </submittedName>
</protein>
<evidence type="ECO:0000256" key="7">
    <source>
        <dbReference type="ARBA" id="ARBA00023170"/>
    </source>
</evidence>
<feature type="transmembrane region" description="Helical" evidence="10">
    <location>
        <begin position="16"/>
        <end position="38"/>
    </location>
</feature>
<feature type="domain" description="G-protein coupled receptors family 1 profile" evidence="11">
    <location>
        <begin position="31"/>
        <end position="293"/>
    </location>
</feature>
<evidence type="ECO:0000256" key="2">
    <source>
        <dbReference type="ARBA" id="ARBA00022475"/>
    </source>
</evidence>
<organism evidence="12 13">
    <name type="scientific">Hydra vulgaris</name>
    <name type="common">Hydra</name>
    <name type="synonym">Hydra attenuata</name>
    <dbReference type="NCBI Taxonomy" id="6087"/>
    <lineage>
        <taxon>Eukaryota</taxon>
        <taxon>Metazoa</taxon>
        <taxon>Cnidaria</taxon>
        <taxon>Hydrozoa</taxon>
        <taxon>Hydroidolina</taxon>
        <taxon>Anthoathecata</taxon>
        <taxon>Aplanulata</taxon>
        <taxon>Hydridae</taxon>
        <taxon>Hydra</taxon>
    </lineage>
</organism>
<proteinExistence type="inferred from homology"/>
<dbReference type="PROSITE" id="PS00237">
    <property type="entry name" value="G_PROTEIN_RECEP_F1_1"/>
    <property type="match status" value="1"/>
</dbReference>
<feature type="transmembrane region" description="Helical" evidence="10">
    <location>
        <begin position="50"/>
        <end position="71"/>
    </location>
</feature>
<gene>
    <name evidence="13" type="primary">LOC124815784</name>
</gene>
<dbReference type="PROSITE" id="PS50262">
    <property type="entry name" value="G_PROTEIN_RECEP_F1_2"/>
    <property type="match status" value="1"/>
</dbReference>